<dbReference type="InterPro" id="IPR012373">
    <property type="entry name" value="Ferrdict_sens_TM"/>
</dbReference>
<name>A0ABW3QBE9_9BACT</name>
<dbReference type="EMBL" id="JBHTLP010000016">
    <property type="protein sequence ID" value="MFD1143614.1"/>
    <property type="molecule type" value="Genomic_DNA"/>
</dbReference>
<dbReference type="Proteomes" id="UP001597116">
    <property type="component" value="Unassembled WGS sequence"/>
</dbReference>
<evidence type="ECO:0000313" key="5">
    <source>
        <dbReference type="Proteomes" id="UP001597116"/>
    </source>
</evidence>
<dbReference type="Gene3D" id="3.55.50.30">
    <property type="match status" value="1"/>
</dbReference>
<dbReference type="InterPro" id="IPR006860">
    <property type="entry name" value="FecR"/>
</dbReference>
<evidence type="ECO:0000259" key="2">
    <source>
        <dbReference type="Pfam" id="PF04773"/>
    </source>
</evidence>
<comment type="caution">
    <text evidence="4">The sequence shown here is derived from an EMBL/GenBank/DDBJ whole genome shotgun (WGS) entry which is preliminary data.</text>
</comment>
<keyword evidence="1" id="KW-0472">Membrane</keyword>
<proteinExistence type="predicted"/>
<gene>
    <name evidence="4" type="ORF">ACFQ4C_20975</name>
</gene>
<dbReference type="InterPro" id="IPR032508">
    <property type="entry name" value="FecR_C"/>
</dbReference>
<accession>A0ABW3QBE9</accession>
<dbReference type="PANTHER" id="PTHR30273">
    <property type="entry name" value="PERIPLASMIC SIGNAL SENSOR AND SIGMA FACTOR ACTIVATOR FECR-RELATED"/>
    <property type="match status" value="1"/>
</dbReference>
<feature type="transmembrane region" description="Helical" evidence="1">
    <location>
        <begin position="99"/>
        <end position="121"/>
    </location>
</feature>
<organism evidence="4 5">
    <name type="scientific">Larkinella insperata</name>
    <dbReference type="NCBI Taxonomy" id="332158"/>
    <lineage>
        <taxon>Bacteria</taxon>
        <taxon>Pseudomonadati</taxon>
        <taxon>Bacteroidota</taxon>
        <taxon>Cytophagia</taxon>
        <taxon>Cytophagales</taxon>
        <taxon>Spirosomataceae</taxon>
        <taxon>Larkinella</taxon>
    </lineage>
</organism>
<dbReference type="Pfam" id="PF04773">
    <property type="entry name" value="FecR"/>
    <property type="match status" value="1"/>
</dbReference>
<evidence type="ECO:0000313" key="4">
    <source>
        <dbReference type="EMBL" id="MFD1143614.1"/>
    </source>
</evidence>
<reference evidence="5" key="1">
    <citation type="journal article" date="2019" name="Int. J. Syst. Evol. Microbiol.">
        <title>The Global Catalogue of Microorganisms (GCM) 10K type strain sequencing project: providing services to taxonomists for standard genome sequencing and annotation.</title>
        <authorList>
            <consortium name="The Broad Institute Genomics Platform"/>
            <consortium name="The Broad Institute Genome Sequencing Center for Infectious Disease"/>
            <person name="Wu L."/>
            <person name="Ma J."/>
        </authorList>
    </citation>
    <scope>NUCLEOTIDE SEQUENCE [LARGE SCALE GENOMIC DNA]</scope>
    <source>
        <strain evidence="5">CCUG 55608</strain>
    </source>
</reference>
<feature type="domain" description="FecR protein" evidence="2">
    <location>
        <begin position="205"/>
        <end position="304"/>
    </location>
</feature>
<dbReference type="PANTHER" id="PTHR30273:SF2">
    <property type="entry name" value="PROTEIN FECR"/>
    <property type="match status" value="1"/>
</dbReference>
<sequence>MFNFFISSTTKVLHTRLSLTTSLGKGMERYQAKELLRKYREGTLTEAERAILESWYLSTSQSQTSPSDLTSLEENLNSVWQSLPLHHPLVKELPASRPFIKWISVAASVLIICSLGLFWIYKSQESKPVVKLTTPNAEIAPGDNRAVLMLADGSKISLNDTKTGTRIQRGDASILKAKEGQIVFDFKELSKKAASGKASEQQYNTLSTPKAGQYQVRLPDGTNVWLNALSTLRFPSVFNSQERLVEVTGEAFFEVAKQMNGAKRVPFKVVSGRQTIEVLGTQFNVNSYNDENAIKTTLLEGSVQISLKDQGKKGVILKPGQQAQLGKGIQGQAPEPGELKVQTVDVDGVVSWKNGYFRFDDTSLPELMRQISRWYDVDVRFEGPIKDYEFVGQIERSANLSKVLKILELGGLRFRTEGKTIIVLE</sequence>
<dbReference type="Gene3D" id="2.60.120.1440">
    <property type="match status" value="1"/>
</dbReference>
<protein>
    <submittedName>
        <fullName evidence="4">FecR family protein</fullName>
    </submittedName>
</protein>
<keyword evidence="5" id="KW-1185">Reference proteome</keyword>
<evidence type="ECO:0000256" key="1">
    <source>
        <dbReference type="SAM" id="Phobius"/>
    </source>
</evidence>
<keyword evidence="1" id="KW-1133">Transmembrane helix</keyword>
<keyword evidence="1" id="KW-0812">Transmembrane</keyword>
<dbReference type="Pfam" id="PF16344">
    <property type="entry name" value="FecR_C"/>
    <property type="match status" value="1"/>
</dbReference>
<feature type="domain" description="Protein FecR C-terminal" evidence="3">
    <location>
        <begin position="356"/>
        <end position="423"/>
    </location>
</feature>
<evidence type="ECO:0000259" key="3">
    <source>
        <dbReference type="Pfam" id="PF16344"/>
    </source>
</evidence>
<dbReference type="RefSeq" id="WP_379884486.1">
    <property type="nucleotide sequence ID" value="NZ_JBHTLP010000016.1"/>
</dbReference>